<organism evidence="2 3">
    <name type="scientific">Oxalobacter formigenes OXCC13</name>
    <dbReference type="NCBI Taxonomy" id="556269"/>
    <lineage>
        <taxon>Bacteria</taxon>
        <taxon>Pseudomonadati</taxon>
        <taxon>Pseudomonadota</taxon>
        <taxon>Betaproteobacteria</taxon>
        <taxon>Burkholderiales</taxon>
        <taxon>Oxalobacteraceae</taxon>
        <taxon>Oxalobacter</taxon>
    </lineage>
</organism>
<evidence type="ECO:0000259" key="1">
    <source>
        <dbReference type="Pfam" id="PF16363"/>
    </source>
</evidence>
<accession>C3X8K9</accession>
<dbReference type="EMBL" id="GG658170">
    <property type="protein sequence ID" value="EEO29535.1"/>
    <property type="molecule type" value="Genomic_DNA"/>
</dbReference>
<evidence type="ECO:0000313" key="2">
    <source>
        <dbReference type="EMBL" id="EEO29535.1"/>
    </source>
</evidence>
<evidence type="ECO:0000313" key="3">
    <source>
        <dbReference type="Proteomes" id="UP000005089"/>
    </source>
</evidence>
<dbReference type="STRING" id="847.BRW83_1679"/>
<dbReference type="SUPFAM" id="SSF51735">
    <property type="entry name" value="NAD(P)-binding Rossmann-fold domains"/>
    <property type="match status" value="1"/>
</dbReference>
<dbReference type="InterPro" id="IPR016040">
    <property type="entry name" value="NAD(P)-bd_dom"/>
</dbReference>
<dbReference type="HOGENOM" id="CLU_2396812_0_0_4"/>
<dbReference type="Pfam" id="PF16363">
    <property type="entry name" value="GDP_Man_Dehyd"/>
    <property type="match status" value="1"/>
</dbReference>
<dbReference type="Gene3D" id="3.90.25.10">
    <property type="entry name" value="UDP-galactose 4-epimerase, domain 1"/>
    <property type="match status" value="1"/>
</dbReference>
<gene>
    <name evidence="2" type="ORF">OFBG_00563</name>
</gene>
<dbReference type="AlphaFoldDB" id="C3X8K9"/>
<sequence length="93" mass="10703">MNVTSSNCSDNYEPKRYSEELITTIIRKRLAEEPVLVYGKEQNVRDSFCFPDHCKTIDLIFKRKAGETCHVGASNEGNNLRIVHEVCQIPDMR</sequence>
<dbReference type="OrthoDB" id="9803010at2"/>
<feature type="domain" description="NAD(P)-binding" evidence="1">
    <location>
        <begin position="1"/>
        <end position="86"/>
    </location>
</feature>
<dbReference type="Gene3D" id="3.40.50.720">
    <property type="entry name" value="NAD(P)-binding Rossmann-like Domain"/>
    <property type="match status" value="1"/>
</dbReference>
<proteinExistence type="predicted"/>
<keyword evidence="3" id="KW-1185">Reference proteome</keyword>
<reference evidence="2 3" key="1">
    <citation type="submission" date="2009-02" db="EMBL/GenBank/DDBJ databases">
        <title>The Genome Sequence of Oxalobacter formigenes OXCC13.</title>
        <authorList>
            <consortium name="The Broad Institute Genome Sequencing Platform"/>
            <person name="Ward D."/>
            <person name="Young S.K."/>
            <person name="Kodira C.D."/>
            <person name="Zeng Q."/>
            <person name="Koehrsen M."/>
            <person name="Alvarado L."/>
            <person name="Berlin A."/>
            <person name="Borenstein D."/>
            <person name="Chen Z."/>
            <person name="Engels R."/>
            <person name="Freedman E."/>
            <person name="Gellesch M."/>
            <person name="Goldberg J."/>
            <person name="Griggs A."/>
            <person name="Gujja S."/>
            <person name="Heiman D."/>
            <person name="Hepburn T."/>
            <person name="Howarth C."/>
            <person name="Jen D."/>
            <person name="Larson L."/>
            <person name="Lewis B."/>
            <person name="Mehta T."/>
            <person name="Park D."/>
            <person name="Pearson M."/>
            <person name="Roberts A."/>
            <person name="Saif S."/>
            <person name="Shea T."/>
            <person name="Shenoy N."/>
            <person name="Sisk P."/>
            <person name="Stolte C."/>
            <person name="Sykes S."/>
            <person name="Walk T."/>
            <person name="White J."/>
            <person name="Yandava C."/>
            <person name="Allison M.J."/>
            <person name="Lander E."/>
            <person name="Nusbaum C."/>
            <person name="Galagan J."/>
            <person name="Birren B."/>
        </authorList>
    </citation>
    <scope>NUCLEOTIDE SEQUENCE [LARGE SCALE GENOMIC DNA]</scope>
    <source>
        <strain evidence="2 3">OXCC13</strain>
    </source>
</reference>
<dbReference type="Proteomes" id="UP000005089">
    <property type="component" value="Unassembled WGS sequence"/>
</dbReference>
<protein>
    <recommendedName>
        <fullName evidence="1">NAD(P)-binding domain-containing protein</fullName>
    </recommendedName>
</protein>
<dbReference type="RefSeq" id="WP_005880091.1">
    <property type="nucleotide sequence ID" value="NZ_CP019430.1"/>
</dbReference>
<dbReference type="InterPro" id="IPR036291">
    <property type="entry name" value="NAD(P)-bd_dom_sf"/>
</dbReference>
<name>C3X8K9_OXAFO</name>